<protein>
    <submittedName>
        <fullName evidence="1">Uncharacterized protein</fullName>
    </submittedName>
</protein>
<evidence type="ECO:0000313" key="1">
    <source>
        <dbReference type="EMBL" id="GAI86840.1"/>
    </source>
</evidence>
<organism evidence="1">
    <name type="scientific">marine sediment metagenome</name>
    <dbReference type="NCBI Taxonomy" id="412755"/>
    <lineage>
        <taxon>unclassified sequences</taxon>
        <taxon>metagenomes</taxon>
        <taxon>ecological metagenomes</taxon>
    </lineage>
</organism>
<dbReference type="EMBL" id="BARW01007342">
    <property type="protein sequence ID" value="GAI86840.1"/>
    <property type="molecule type" value="Genomic_DNA"/>
</dbReference>
<gene>
    <name evidence="1" type="ORF">S12H4_15315</name>
</gene>
<reference evidence="1" key="1">
    <citation type="journal article" date="2014" name="Front. Microbiol.">
        <title>High frequency of phylogenetically diverse reductive dehalogenase-homologous genes in deep subseafloor sedimentary metagenomes.</title>
        <authorList>
            <person name="Kawai M."/>
            <person name="Futagami T."/>
            <person name="Toyoda A."/>
            <person name="Takaki Y."/>
            <person name="Nishi S."/>
            <person name="Hori S."/>
            <person name="Arai W."/>
            <person name="Tsubouchi T."/>
            <person name="Morono Y."/>
            <person name="Uchiyama I."/>
            <person name="Ito T."/>
            <person name="Fujiyama A."/>
            <person name="Inagaki F."/>
            <person name="Takami H."/>
        </authorList>
    </citation>
    <scope>NUCLEOTIDE SEQUENCE</scope>
    <source>
        <strain evidence="1">Expedition CK06-06</strain>
    </source>
</reference>
<name>X1TGX8_9ZZZZ</name>
<sequence length="106" mass="12337">MLPHIRQKYEGAGITVVCQEHIAELYEACPYVDDIVVFDRQRALLDERYREEIVERLRALKPDVSLNSIYSREALTDWFAIKCGAEQRIALEGNLCNISAEIRRLR</sequence>
<accession>X1TGX8</accession>
<feature type="non-terminal residue" evidence="1">
    <location>
        <position position="106"/>
    </location>
</feature>
<comment type="caution">
    <text evidence="1">The sequence shown here is derived from an EMBL/GenBank/DDBJ whole genome shotgun (WGS) entry which is preliminary data.</text>
</comment>
<dbReference type="SUPFAM" id="SSF53756">
    <property type="entry name" value="UDP-Glycosyltransferase/glycogen phosphorylase"/>
    <property type="match status" value="1"/>
</dbReference>
<dbReference type="AlphaFoldDB" id="X1TGX8"/>
<proteinExistence type="predicted"/>
<dbReference type="Gene3D" id="3.40.50.2000">
    <property type="entry name" value="Glycogen Phosphorylase B"/>
    <property type="match status" value="1"/>
</dbReference>